<dbReference type="EMBL" id="FZQP02001260">
    <property type="protein sequence ID" value="VVC92292.1"/>
    <property type="molecule type" value="Genomic_DNA"/>
</dbReference>
<dbReference type="PANTHER" id="PTHR13411">
    <property type="entry name" value="PLASMINOGEN RECEPTOR (KT)"/>
    <property type="match status" value="1"/>
</dbReference>
<keyword evidence="1" id="KW-1133">Transmembrane helix</keyword>
<evidence type="ECO:0008006" key="4">
    <source>
        <dbReference type="Google" id="ProtNLM"/>
    </source>
</evidence>
<feature type="transmembrane region" description="Helical" evidence="1">
    <location>
        <begin position="52"/>
        <end position="72"/>
    </location>
</feature>
<organism evidence="2 3">
    <name type="scientific">Leptidea sinapis</name>
    <dbReference type="NCBI Taxonomy" id="189913"/>
    <lineage>
        <taxon>Eukaryota</taxon>
        <taxon>Metazoa</taxon>
        <taxon>Ecdysozoa</taxon>
        <taxon>Arthropoda</taxon>
        <taxon>Hexapoda</taxon>
        <taxon>Insecta</taxon>
        <taxon>Pterygota</taxon>
        <taxon>Neoptera</taxon>
        <taxon>Endopterygota</taxon>
        <taxon>Lepidoptera</taxon>
        <taxon>Glossata</taxon>
        <taxon>Ditrysia</taxon>
        <taxon>Papilionoidea</taxon>
        <taxon>Pieridae</taxon>
        <taxon>Dismorphiinae</taxon>
        <taxon>Leptidea</taxon>
    </lineage>
</organism>
<dbReference type="Pfam" id="PF10166">
    <property type="entry name" value="DUF2368"/>
    <property type="match status" value="1"/>
</dbReference>
<evidence type="ECO:0000313" key="3">
    <source>
        <dbReference type="Proteomes" id="UP000324832"/>
    </source>
</evidence>
<dbReference type="Proteomes" id="UP000324832">
    <property type="component" value="Unassembled WGS sequence"/>
</dbReference>
<sequence length="92" mass="10960">MKLQQIQLQNQMAERQRATALAKSRDIFLWFSTFYVTSAAGLLTGFRRTKRAYFLIPLIPLTFVDLYYWDLAYGNKLHRIRKCRAGYRPRPQ</sequence>
<gene>
    <name evidence="2" type="ORF">LSINAPIS_LOCUS4776</name>
</gene>
<reference evidence="2 3" key="1">
    <citation type="submission" date="2017-07" db="EMBL/GenBank/DDBJ databases">
        <authorList>
            <person name="Talla V."/>
            <person name="Backstrom N."/>
        </authorList>
    </citation>
    <scope>NUCLEOTIDE SEQUENCE [LARGE SCALE GENOMIC DNA]</scope>
</reference>
<evidence type="ECO:0000256" key="1">
    <source>
        <dbReference type="SAM" id="Phobius"/>
    </source>
</evidence>
<keyword evidence="3" id="KW-1185">Reference proteome</keyword>
<keyword evidence="1" id="KW-0472">Membrane</keyword>
<accession>A0A5E4Q244</accession>
<dbReference type="AlphaFoldDB" id="A0A5E4Q244"/>
<dbReference type="InterPro" id="IPR019319">
    <property type="entry name" value="Plg-R(KT)"/>
</dbReference>
<proteinExistence type="predicted"/>
<feature type="transmembrane region" description="Helical" evidence="1">
    <location>
        <begin position="27"/>
        <end position="46"/>
    </location>
</feature>
<name>A0A5E4Q244_9NEOP</name>
<keyword evidence="1" id="KW-0812">Transmembrane</keyword>
<dbReference type="GO" id="GO:0005886">
    <property type="term" value="C:plasma membrane"/>
    <property type="evidence" value="ECO:0007669"/>
    <property type="project" value="InterPro"/>
</dbReference>
<evidence type="ECO:0000313" key="2">
    <source>
        <dbReference type="EMBL" id="VVC92292.1"/>
    </source>
</evidence>
<dbReference type="PANTHER" id="PTHR13411:SF6">
    <property type="entry name" value="PLASMINOGEN RECEPTOR (KT)"/>
    <property type="match status" value="1"/>
</dbReference>
<protein>
    <recommendedName>
        <fullName evidence="4">Plasminogen receptor (KT)</fullName>
    </recommendedName>
</protein>